<name>A0A0J1BIE0_RHOIS</name>
<dbReference type="Proteomes" id="UP000036367">
    <property type="component" value="Unassembled WGS sequence"/>
</dbReference>
<proteinExistence type="predicted"/>
<sequence length="43" mass="4912">MWVDSTRIARHDESGTKLPWSRTIQGKTPSKDWSLAELARLSV</sequence>
<evidence type="ECO:0000313" key="2">
    <source>
        <dbReference type="EMBL" id="KLU06336.1"/>
    </source>
</evidence>
<accession>A0A0J1BIE0</accession>
<feature type="region of interest" description="Disordered" evidence="1">
    <location>
        <begin position="1"/>
        <end position="23"/>
    </location>
</feature>
<organism evidence="2 3">
    <name type="scientific">Rhodopirellula islandica</name>
    <dbReference type="NCBI Taxonomy" id="595434"/>
    <lineage>
        <taxon>Bacteria</taxon>
        <taxon>Pseudomonadati</taxon>
        <taxon>Planctomycetota</taxon>
        <taxon>Planctomycetia</taxon>
        <taxon>Pirellulales</taxon>
        <taxon>Pirellulaceae</taxon>
        <taxon>Rhodopirellula</taxon>
    </lineage>
</organism>
<dbReference type="STRING" id="595434.RISK_001547"/>
<dbReference type="PATRIC" id="fig|595434.4.peg.1482"/>
<dbReference type="AlphaFoldDB" id="A0A0J1BIE0"/>
<dbReference type="EMBL" id="LECT01000015">
    <property type="protein sequence ID" value="KLU06336.1"/>
    <property type="molecule type" value="Genomic_DNA"/>
</dbReference>
<gene>
    <name evidence="2" type="ORF">RISK_001547</name>
</gene>
<protein>
    <submittedName>
        <fullName evidence="2">Uncharacterized protein</fullName>
    </submittedName>
</protein>
<evidence type="ECO:0000256" key="1">
    <source>
        <dbReference type="SAM" id="MobiDB-lite"/>
    </source>
</evidence>
<evidence type="ECO:0000313" key="3">
    <source>
        <dbReference type="Proteomes" id="UP000036367"/>
    </source>
</evidence>
<comment type="caution">
    <text evidence="2">The sequence shown here is derived from an EMBL/GenBank/DDBJ whole genome shotgun (WGS) entry which is preliminary data.</text>
</comment>
<reference evidence="2" key="1">
    <citation type="submission" date="2015-05" db="EMBL/GenBank/DDBJ databases">
        <title>Permanent draft genome of Rhodopirellula islandicus K833.</title>
        <authorList>
            <person name="Kizina J."/>
            <person name="Richter M."/>
            <person name="Glockner F.O."/>
            <person name="Harder J."/>
        </authorList>
    </citation>
    <scope>NUCLEOTIDE SEQUENCE [LARGE SCALE GENOMIC DNA]</scope>
    <source>
        <strain evidence="2">K833</strain>
    </source>
</reference>
<keyword evidence="3" id="KW-1185">Reference proteome</keyword>